<keyword evidence="1" id="KW-0238">DNA-binding</keyword>
<dbReference type="EMBL" id="FPBZ01000001">
    <property type="protein sequence ID" value="SFU32712.1"/>
    <property type="molecule type" value="Genomic_DNA"/>
</dbReference>
<name>A0A1I7F959_9PROT</name>
<reference evidence="3 4" key="1">
    <citation type="submission" date="2016-10" db="EMBL/GenBank/DDBJ databases">
        <authorList>
            <person name="de Groot N.N."/>
        </authorList>
    </citation>
    <scope>NUCLEOTIDE SEQUENCE [LARGE SCALE GENOMIC DNA]</scope>
    <source>
        <strain evidence="3 4">Nl14</strain>
    </source>
</reference>
<protein>
    <submittedName>
        <fullName evidence="3">Transcriptional regulator/antitoxin, MazE</fullName>
    </submittedName>
</protein>
<evidence type="ECO:0000313" key="3">
    <source>
        <dbReference type="EMBL" id="SFU32712.1"/>
    </source>
</evidence>
<evidence type="ECO:0000259" key="2">
    <source>
        <dbReference type="PROSITE" id="PS51740"/>
    </source>
</evidence>
<dbReference type="Pfam" id="PF04014">
    <property type="entry name" value="MazE_antitoxin"/>
    <property type="match status" value="1"/>
</dbReference>
<dbReference type="Proteomes" id="UP000182649">
    <property type="component" value="Unassembled WGS sequence"/>
</dbReference>
<dbReference type="InterPro" id="IPR007159">
    <property type="entry name" value="SpoVT-AbrB_dom"/>
</dbReference>
<sequence length="77" mass="8858">MQVSKWGNSLAIRLPASVVEALSLREGDDIEVIIAGDRIFEIKKKPDTEALLERLRKYRGKLPADFKFDREEANERD</sequence>
<organism evidence="3 4">
    <name type="scientific">Nitrosospira multiformis</name>
    <dbReference type="NCBI Taxonomy" id="1231"/>
    <lineage>
        <taxon>Bacteria</taxon>
        <taxon>Pseudomonadati</taxon>
        <taxon>Pseudomonadota</taxon>
        <taxon>Betaproteobacteria</taxon>
        <taxon>Nitrosomonadales</taxon>
        <taxon>Nitrosomonadaceae</taxon>
        <taxon>Nitrosospira</taxon>
    </lineage>
</organism>
<evidence type="ECO:0000313" key="4">
    <source>
        <dbReference type="Proteomes" id="UP000182649"/>
    </source>
</evidence>
<dbReference type="SMART" id="SM00966">
    <property type="entry name" value="SpoVT_AbrB"/>
    <property type="match status" value="1"/>
</dbReference>
<dbReference type="SUPFAM" id="SSF89447">
    <property type="entry name" value="AbrB/MazE/MraZ-like"/>
    <property type="match status" value="1"/>
</dbReference>
<proteinExistence type="predicted"/>
<dbReference type="OrthoDB" id="9795766at2"/>
<evidence type="ECO:0000256" key="1">
    <source>
        <dbReference type="PROSITE-ProRule" id="PRU01076"/>
    </source>
</evidence>
<gene>
    <name evidence="3" type="ORF">SAMN05216417_101255</name>
</gene>
<feature type="domain" description="SpoVT-AbrB" evidence="2">
    <location>
        <begin position="1"/>
        <end position="47"/>
    </location>
</feature>
<dbReference type="InterPro" id="IPR037914">
    <property type="entry name" value="SpoVT-AbrB_sf"/>
</dbReference>
<accession>A0A1I7F959</accession>
<dbReference type="GO" id="GO:0003677">
    <property type="term" value="F:DNA binding"/>
    <property type="evidence" value="ECO:0007669"/>
    <property type="project" value="UniProtKB-UniRule"/>
</dbReference>
<dbReference type="PROSITE" id="PS51740">
    <property type="entry name" value="SPOVT_ABRB"/>
    <property type="match status" value="1"/>
</dbReference>
<dbReference type="AlphaFoldDB" id="A0A1I7F959"/>
<dbReference type="Gene3D" id="2.10.260.10">
    <property type="match status" value="1"/>
</dbReference>
<dbReference type="RefSeq" id="WP_074972674.1">
    <property type="nucleotide sequence ID" value="NZ_FPBZ01000001.1"/>
</dbReference>